<dbReference type="AlphaFoldDB" id="Q0UI69"/>
<dbReference type="KEGG" id="pno:SNOG_08545"/>
<evidence type="ECO:0000256" key="1">
    <source>
        <dbReference type="SAM" id="MobiDB-lite"/>
    </source>
</evidence>
<dbReference type="InParanoid" id="Q0UI69"/>
<dbReference type="RefSeq" id="XP_001798855.1">
    <property type="nucleotide sequence ID" value="XM_001798803.1"/>
</dbReference>
<dbReference type="EMBL" id="CH445337">
    <property type="protein sequence ID" value="EAT83713.1"/>
    <property type="molecule type" value="Genomic_DNA"/>
</dbReference>
<protein>
    <submittedName>
        <fullName evidence="2">Uncharacterized protein</fullName>
    </submittedName>
</protein>
<dbReference type="GeneID" id="5975754"/>
<reference evidence="3" key="1">
    <citation type="journal article" date="2007" name="Plant Cell">
        <title>Dothideomycete-plant interactions illuminated by genome sequencing and EST analysis of the wheat pathogen Stagonospora nodorum.</title>
        <authorList>
            <person name="Hane J.K."/>
            <person name="Lowe R.G."/>
            <person name="Solomon P.S."/>
            <person name="Tan K.C."/>
            <person name="Schoch C.L."/>
            <person name="Spatafora J.W."/>
            <person name="Crous P.W."/>
            <person name="Kodira C."/>
            <person name="Birren B.W."/>
            <person name="Galagan J.E."/>
            <person name="Torriani S.F."/>
            <person name="McDonald B.A."/>
            <person name="Oliver R.P."/>
        </authorList>
    </citation>
    <scope>NUCLEOTIDE SEQUENCE [LARGE SCALE GENOMIC DNA]</scope>
    <source>
        <strain evidence="3">SN15 / ATCC MYA-4574 / FGSC 10173</strain>
    </source>
</reference>
<dbReference type="HOGENOM" id="CLU_1267295_0_0_1"/>
<name>Q0UI69_PHANO</name>
<sequence>MLQQDHQWEDHSTIGLRAAQTAGKLKMARFSARDTIITGTTRDLTSMATLAKTSSNKDARERIIWGEGGESLPRSNTTQTRPCHCDLALLDRRLLRFPHPRQAPPYHVARVDIPRGRIYWPLRTAPTRWIYYEQILLRRRGRMACAECMPLVHTDEYTRFCVSGHRMLETTLGGPLVFRGVQMDSARYAEMLRGEFGIDEEDEQSKGEEEQSGEDNPD</sequence>
<gene>
    <name evidence="2" type="ORF">SNOG_08545</name>
</gene>
<evidence type="ECO:0000313" key="3">
    <source>
        <dbReference type="Proteomes" id="UP000001055"/>
    </source>
</evidence>
<feature type="region of interest" description="Disordered" evidence="1">
    <location>
        <begin position="197"/>
        <end position="218"/>
    </location>
</feature>
<proteinExistence type="predicted"/>
<dbReference type="Proteomes" id="UP000001055">
    <property type="component" value="Unassembled WGS sequence"/>
</dbReference>
<evidence type="ECO:0000313" key="2">
    <source>
        <dbReference type="EMBL" id="EAT83713.1"/>
    </source>
</evidence>
<accession>Q0UI69</accession>
<dbReference type="VEuPathDB" id="FungiDB:JI435_435080"/>
<organism evidence="2 3">
    <name type="scientific">Phaeosphaeria nodorum (strain SN15 / ATCC MYA-4574 / FGSC 10173)</name>
    <name type="common">Glume blotch fungus</name>
    <name type="synonym">Parastagonospora nodorum</name>
    <dbReference type="NCBI Taxonomy" id="321614"/>
    <lineage>
        <taxon>Eukaryota</taxon>
        <taxon>Fungi</taxon>
        <taxon>Dikarya</taxon>
        <taxon>Ascomycota</taxon>
        <taxon>Pezizomycotina</taxon>
        <taxon>Dothideomycetes</taxon>
        <taxon>Pleosporomycetidae</taxon>
        <taxon>Pleosporales</taxon>
        <taxon>Pleosporineae</taxon>
        <taxon>Phaeosphaeriaceae</taxon>
        <taxon>Parastagonospora</taxon>
    </lineage>
</organism>